<keyword evidence="2" id="KW-0999">Mitochondrion inner membrane</keyword>
<evidence type="ECO:0000256" key="3">
    <source>
        <dbReference type="ARBA" id="ARBA00022946"/>
    </source>
</evidence>
<gene>
    <name evidence="7" type="primary">COX6A1</name>
    <name evidence="7" type="ORF">EVAR_56309_1</name>
</gene>
<dbReference type="AlphaFoldDB" id="A0A4C1YF22"/>
<dbReference type="STRING" id="151549.A0A4C1YF22"/>
<dbReference type="InterPro" id="IPR001349">
    <property type="entry name" value="Cyt_c_oxidase_su6a"/>
</dbReference>
<proteinExistence type="inferred from homology"/>
<dbReference type="Pfam" id="PF02046">
    <property type="entry name" value="COX6A"/>
    <property type="match status" value="1"/>
</dbReference>
<dbReference type="InterPro" id="IPR036418">
    <property type="entry name" value="Cyt_c_oxidase_su6a_sf"/>
</dbReference>
<evidence type="ECO:0000256" key="4">
    <source>
        <dbReference type="ARBA" id="ARBA00023128"/>
    </source>
</evidence>
<name>A0A4C1YF22_EUMVA</name>
<evidence type="ECO:0000313" key="7">
    <source>
        <dbReference type="EMBL" id="GBP73630.1"/>
    </source>
</evidence>
<evidence type="ECO:0000256" key="2">
    <source>
        <dbReference type="ARBA" id="ARBA00022792"/>
    </source>
</evidence>
<comment type="similarity">
    <text evidence="6">Belongs to the cytochrome c oxidase subunit 6A family.</text>
</comment>
<keyword evidence="3" id="KW-0809">Transit peptide</keyword>
<dbReference type="Proteomes" id="UP000299102">
    <property type="component" value="Unassembled WGS sequence"/>
</dbReference>
<evidence type="ECO:0000256" key="6">
    <source>
        <dbReference type="RuleBase" id="RU004396"/>
    </source>
</evidence>
<dbReference type="SUPFAM" id="SSF81411">
    <property type="entry name" value="Mitochondrial cytochrome c oxidase subunit VIa"/>
    <property type="match status" value="1"/>
</dbReference>
<dbReference type="EMBL" id="BGZK01001181">
    <property type="protein sequence ID" value="GBP73630.1"/>
    <property type="molecule type" value="Genomic_DNA"/>
</dbReference>
<keyword evidence="8" id="KW-1185">Reference proteome</keyword>
<evidence type="ECO:0000313" key="8">
    <source>
        <dbReference type="Proteomes" id="UP000299102"/>
    </source>
</evidence>
<dbReference type="OrthoDB" id="5947505at2759"/>
<dbReference type="GO" id="GO:0030234">
    <property type="term" value="F:enzyme regulator activity"/>
    <property type="evidence" value="ECO:0007669"/>
    <property type="project" value="TreeGrafter"/>
</dbReference>
<evidence type="ECO:0000256" key="1">
    <source>
        <dbReference type="ARBA" id="ARBA00004273"/>
    </source>
</evidence>
<dbReference type="PANTHER" id="PTHR11504:SF0">
    <property type="entry name" value="CYTOCHROME C OXIDASE SUBUNIT"/>
    <property type="match status" value="1"/>
</dbReference>
<dbReference type="PANTHER" id="PTHR11504">
    <property type="entry name" value="CYTOCHROME C OXIDASE POLYPEPTIDE VIA"/>
    <property type="match status" value="1"/>
</dbReference>
<organism evidence="7 8">
    <name type="scientific">Eumeta variegata</name>
    <name type="common">Bagworm moth</name>
    <name type="synonym">Eumeta japonica</name>
    <dbReference type="NCBI Taxonomy" id="151549"/>
    <lineage>
        <taxon>Eukaryota</taxon>
        <taxon>Metazoa</taxon>
        <taxon>Ecdysozoa</taxon>
        <taxon>Arthropoda</taxon>
        <taxon>Hexapoda</taxon>
        <taxon>Insecta</taxon>
        <taxon>Pterygota</taxon>
        <taxon>Neoptera</taxon>
        <taxon>Endopterygota</taxon>
        <taxon>Lepidoptera</taxon>
        <taxon>Glossata</taxon>
        <taxon>Ditrysia</taxon>
        <taxon>Tineoidea</taxon>
        <taxon>Psychidae</taxon>
        <taxon>Oiketicinae</taxon>
        <taxon>Eumeta</taxon>
    </lineage>
</organism>
<comment type="caution">
    <text evidence="7">The sequence shown here is derived from an EMBL/GenBank/DDBJ whole genome shotgun (WGS) entry which is preliminary data.</text>
</comment>
<dbReference type="GO" id="GO:0005743">
    <property type="term" value="C:mitochondrial inner membrane"/>
    <property type="evidence" value="ECO:0007669"/>
    <property type="project" value="UniProtKB-SubCell"/>
</dbReference>
<reference evidence="7 8" key="1">
    <citation type="journal article" date="2019" name="Commun. Biol.">
        <title>The bagworm genome reveals a unique fibroin gene that provides high tensile strength.</title>
        <authorList>
            <person name="Kono N."/>
            <person name="Nakamura H."/>
            <person name="Ohtoshi R."/>
            <person name="Tomita M."/>
            <person name="Numata K."/>
            <person name="Arakawa K."/>
        </authorList>
    </citation>
    <scope>NUCLEOTIDE SEQUENCE [LARGE SCALE GENOMIC DNA]</scope>
</reference>
<keyword evidence="5" id="KW-0472">Membrane</keyword>
<sequence>MSQMLIKSTCNLILRLSPGAYVKNLNKRLYSKMKKSWPPPKKCPAPFQCYKYVSNPNMGWCLVPPPDYCWPRPLPANPCVPRFHEGHESWKKYKYLTLFLCIPLIFIQAINALTGHSPTHVTSCADYEYMRRRTKKYPWGDGVKTFFHNDHVNMLPGQCEPPAAECTNDWD</sequence>
<evidence type="ECO:0000256" key="5">
    <source>
        <dbReference type="ARBA" id="ARBA00023136"/>
    </source>
</evidence>
<keyword evidence="4" id="KW-0496">Mitochondrion</keyword>
<dbReference type="GO" id="GO:0006123">
    <property type="term" value="P:mitochondrial electron transport, cytochrome c to oxygen"/>
    <property type="evidence" value="ECO:0007669"/>
    <property type="project" value="TreeGrafter"/>
</dbReference>
<accession>A0A4C1YF22</accession>
<comment type="subcellular location">
    <subcellularLocation>
        <location evidence="1">Mitochondrion inner membrane</location>
    </subcellularLocation>
</comment>
<dbReference type="Gene3D" id="4.10.95.10">
    <property type="entry name" value="Cytochrome c oxidase, subunit VIa"/>
    <property type="match status" value="1"/>
</dbReference>
<protein>
    <submittedName>
        <fullName evidence="7">Cytochrome c oxidase subunit 6A1, mitochondrial</fullName>
    </submittedName>
</protein>